<organism evidence="4 5">
    <name type="scientific">Roseateles agri</name>
    <dbReference type="NCBI Taxonomy" id="3098619"/>
    <lineage>
        <taxon>Bacteria</taxon>
        <taxon>Pseudomonadati</taxon>
        <taxon>Pseudomonadota</taxon>
        <taxon>Betaproteobacteria</taxon>
        <taxon>Burkholderiales</taxon>
        <taxon>Sphaerotilaceae</taxon>
        <taxon>Roseateles</taxon>
    </lineage>
</organism>
<dbReference type="NCBIfam" id="NF033542">
    <property type="entry name" value="transpos_IS110"/>
    <property type="match status" value="1"/>
</dbReference>
<feature type="domain" description="Transposase IS116/IS110/IS902 C-terminal" evidence="3">
    <location>
        <begin position="221"/>
        <end position="298"/>
    </location>
</feature>
<keyword evidence="1" id="KW-1133">Transmembrane helix</keyword>
<dbReference type="Proteomes" id="UP001285263">
    <property type="component" value="Unassembled WGS sequence"/>
</dbReference>
<keyword evidence="1" id="KW-0812">Transmembrane</keyword>
<evidence type="ECO:0000259" key="2">
    <source>
        <dbReference type="Pfam" id="PF01548"/>
    </source>
</evidence>
<evidence type="ECO:0000313" key="4">
    <source>
        <dbReference type="EMBL" id="MDY0748752.1"/>
    </source>
</evidence>
<dbReference type="PANTHER" id="PTHR33055:SF3">
    <property type="entry name" value="PUTATIVE TRANSPOSASE FOR IS117-RELATED"/>
    <property type="match status" value="1"/>
</dbReference>
<gene>
    <name evidence="4" type="ORF">SNE35_29910</name>
</gene>
<evidence type="ECO:0000256" key="1">
    <source>
        <dbReference type="SAM" id="Phobius"/>
    </source>
</evidence>
<dbReference type="RefSeq" id="WP_320426717.1">
    <property type="nucleotide sequence ID" value="NZ_JAXCLA010000011.1"/>
</dbReference>
<keyword evidence="5" id="KW-1185">Reference proteome</keyword>
<dbReference type="Pfam" id="PF02371">
    <property type="entry name" value="Transposase_20"/>
    <property type="match status" value="1"/>
</dbReference>
<sequence length="349" mass="38131">MRKQRAKVVRVGVDLAKSVVQVHAVDAGGAVIAAKQLPRAGFLPWCEQLPQGCLVAIEACSAAHHWARRLLAMGIDVRLVAPAFVAPYRMSGKTGKNDANDAAAICEAASRPQMRFVPVKTPDQQSWRAIHTLREGYIIERGSCMNRARGVLAEFGVLFPLSTEKFHNELLGVLRGSDDELTPLARMALRKCLAHFDELEGQIAWCTQQIERHVATDPRAKLAMSVFGVGALTASALVASVGNMNHFKNGRQFSAWLGLVPRMSSTGGRPKLGPITKRGDAYLRKLLVLGGRAVLTAVSRRDDAFSKWAVQLHARVGWSKAIVAIANKNARILWGVLSEGRDRSEDPRH</sequence>
<proteinExistence type="predicted"/>
<dbReference type="PANTHER" id="PTHR33055">
    <property type="entry name" value="TRANSPOSASE FOR INSERTION SEQUENCE ELEMENT IS1111A"/>
    <property type="match status" value="1"/>
</dbReference>
<reference evidence="4 5" key="1">
    <citation type="submission" date="2023-11" db="EMBL/GenBank/DDBJ databases">
        <title>Paucibacter sp. nov., isolated from fresh soil in Korea.</title>
        <authorList>
            <person name="Le N.T.T."/>
        </authorList>
    </citation>
    <scope>NUCLEOTIDE SEQUENCE [LARGE SCALE GENOMIC DNA]</scope>
    <source>
        <strain evidence="4 5">R3-3</strain>
    </source>
</reference>
<protein>
    <submittedName>
        <fullName evidence="4">IS110 family transposase</fullName>
    </submittedName>
</protein>
<accession>A0ABU5DTX0</accession>
<dbReference type="EMBL" id="JAXCLA010000011">
    <property type="protein sequence ID" value="MDY0748752.1"/>
    <property type="molecule type" value="Genomic_DNA"/>
</dbReference>
<dbReference type="InterPro" id="IPR047650">
    <property type="entry name" value="Transpos_IS110"/>
</dbReference>
<dbReference type="InterPro" id="IPR003346">
    <property type="entry name" value="Transposase_20"/>
</dbReference>
<feature type="domain" description="Transposase IS110-like N-terminal" evidence="2">
    <location>
        <begin position="11"/>
        <end position="154"/>
    </location>
</feature>
<feature type="transmembrane region" description="Helical" evidence="1">
    <location>
        <begin position="222"/>
        <end position="242"/>
    </location>
</feature>
<evidence type="ECO:0000259" key="3">
    <source>
        <dbReference type="Pfam" id="PF02371"/>
    </source>
</evidence>
<keyword evidence="1" id="KW-0472">Membrane</keyword>
<dbReference type="InterPro" id="IPR002525">
    <property type="entry name" value="Transp_IS110-like_N"/>
</dbReference>
<dbReference type="Pfam" id="PF01548">
    <property type="entry name" value="DEDD_Tnp_IS110"/>
    <property type="match status" value="1"/>
</dbReference>
<comment type="caution">
    <text evidence="4">The sequence shown here is derived from an EMBL/GenBank/DDBJ whole genome shotgun (WGS) entry which is preliminary data.</text>
</comment>
<evidence type="ECO:0000313" key="5">
    <source>
        <dbReference type="Proteomes" id="UP001285263"/>
    </source>
</evidence>
<name>A0ABU5DTX0_9BURK</name>